<name>A0A453J5M0_AEGTS</name>
<organism evidence="1 2">
    <name type="scientific">Aegilops tauschii subsp. strangulata</name>
    <name type="common">Goatgrass</name>
    <dbReference type="NCBI Taxonomy" id="200361"/>
    <lineage>
        <taxon>Eukaryota</taxon>
        <taxon>Viridiplantae</taxon>
        <taxon>Streptophyta</taxon>
        <taxon>Embryophyta</taxon>
        <taxon>Tracheophyta</taxon>
        <taxon>Spermatophyta</taxon>
        <taxon>Magnoliopsida</taxon>
        <taxon>Liliopsida</taxon>
        <taxon>Poales</taxon>
        <taxon>Poaceae</taxon>
        <taxon>BOP clade</taxon>
        <taxon>Pooideae</taxon>
        <taxon>Triticodae</taxon>
        <taxon>Triticeae</taxon>
        <taxon>Triticinae</taxon>
        <taxon>Aegilops</taxon>
    </lineage>
</organism>
<reference evidence="2" key="1">
    <citation type="journal article" date="2014" name="Science">
        <title>Ancient hybridizations among the ancestral genomes of bread wheat.</title>
        <authorList>
            <consortium name="International Wheat Genome Sequencing Consortium,"/>
            <person name="Marcussen T."/>
            <person name="Sandve S.R."/>
            <person name="Heier L."/>
            <person name="Spannagl M."/>
            <person name="Pfeifer M."/>
            <person name="Jakobsen K.S."/>
            <person name="Wulff B.B."/>
            <person name="Steuernagel B."/>
            <person name="Mayer K.F."/>
            <person name="Olsen O.A."/>
        </authorList>
    </citation>
    <scope>NUCLEOTIDE SEQUENCE [LARGE SCALE GENOMIC DNA]</scope>
    <source>
        <strain evidence="2">cv. AL8/78</strain>
    </source>
</reference>
<reference evidence="1" key="3">
    <citation type="journal article" date="2017" name="Nature">
        <title>Genome sequence of the progenitor of the wheat D genome Aegilops tauschii.</title>
        <authorList>
            <person name="Luo M.C."/>
            <person name="Gu Y.Q."/>
            <person name="Puiu D."/>
            <person name="Wang H."/>
            <person name="Twardziok S.O."/>
            <person name="Deal K.R."/>
            <person name="Huo N."/>
            <person name="Zhu T."/>
            <person name="Wang L."/>
            <person name="Wang Y."/>
            <person name="McGuire P.E."/>
            <person name="Liu S."/>
            <person name="Long H."/>
            <person name="Ramasamy R.K."/>
            <person name="Rodriguez J.C."/>
            <person name="Van S.L."/>
            <person name="Yuan L."/>
            <person name="Wang Z."/>
            <person name="Xia Z."/>
            <person name="Xiao L."/>
            <person name="Anderson O.D."/>
            <person name="Ouyang S."/>
            <person name="Liang Y."/>
            <person name="Zimin A.V."/>
            <person name="Pertea G."/>
            <person name="Qi P."/>
            <person name="Bennetzen J.L."/>
            <person name="Dai X."/>
            <person name="Dawson M.W."/>
            <person name="Muller H.G."/>
            <person name="Kugler K."/>
            <person name="Rivarola-Duarte L."/>
            <person name="Spannagl M."/>
            <person name="Mayer K.F.X."/>
            <person name="Lu F.H."/>
            <person name="Bevan M.W."/>
            <person name="Leroy P."/>
            <person name="Li P."/>
            <person name="You F.M."/>
            <person name="Sun Q."/>
            <person name="Liu Z."/>
            <person name="Lyons E."/>
            <person name="Wicker T."/>
            <person name="Salzberg S.L."/>
            <person name="Devos K.M."/>
            <person name="Dvorak J."/>
        </authorList>
    </citation>
    <scope>NUCLEOTIDE SEQUENCE [LARGE SCALE GENOMIC DNA]</scope>
    <source>
        <strain evidence="1">cv. AL8/78</strain>
    </source>
</reference>
<reference evidence="2" key="2">
    <citation type="journal article" date="2017" name="Nat. Plants">
        <title>The Aegilops tauschii genome reveals multiple impacts of transposons.</title>
        <authorList>
            <person name="Zhao G."/>
            <person name="Zou C."/>
            <person name="Li K."/>
            <person name="Wang K."/>
            <person name="Li T."/>
            <person name="Gao L."/>
            <person name="Zhang X."/>
            <person name="Wang H."/>
            <person name="Yang Z."/>
            <person name="Liu X."/>
            <person name="Jiang W."/>
            <person name="Mao L."/>
            <person name="Kong X."/>
            <person name="Jiao Y."/>
            <person name="Jia J."/>
        </authorList>
    </citation>
    <scope>NUCLEOTIDE SEQUENCE [LARGE SCALE GENOMIC DNA]</scope>
    <source>
        <strain evidence="2">cv. AL8/78</strain>
    </source>
</reference>
<dbReference type="Proteomes" id="UP000015105">
    <property type="component" value="Chromosome 4D"/>
</dbReference>
<dbReference type="EnsemblPlants" id="AET4Gv20805400.7">
    <property type="protein sequence ID" value="AET4Gv20805400.7"/>
    <property type="gene ID" value="AET4Gv20805400"/>
</dbReference>
<proteinExistence type="predicted"/>
<protein>
    <submittedName>
        <fullName evidence="1">Uncharacterized protein</fullName>
    </submittedName>
</protein>
<dbReference type="Gramene" id="AET4Gv20805400.7">
    <property type="protein sequence ID" value="AET4Gv20805400.7"/>
    <property type="gene ID" value="AET4Gv20805400"/>
</dbReference>
<reference evidence="1" key="4">
    <citation type="submission" date="2019-03" db="UniProtKB">
        <authorList>
            <consortium name="EnsemblPlants"/>
        </authorList>
    </citation>
    <scope>IDENTIFICATION</scope>
</reference>
<sequence>WLTGPFNLTSHFTLFLHRGAEILASQVRPSRRRPHPSISILQLPV</sequence>
<reference evidence="1" key="5">
    <citation type="journal article" date="2021" name="G3 (Bethesda)">
        <title>Aegilops tauschii genome assembly Aet v5.0 features greater sequence contiguity and improved annotation.</title>
        <authorList>
            <person name="Wang L."/>
            <person name="Zhu T."/>
            <person name="Rodriguez J.C."/>
            <person name="Deal K.R."/>
            <person name="Dubcovsky J."/>
            <person name="McGuire P.E."/>
            <person name="Lux T."/>
            <person name="Spannagl M."/>
            <person name="Mayer K.F.X."/>
            <person name="Baldrich P."/>
            <person name="Meyers B.C."/>
            <person name="Huo N."/>
            <person name="Gu Y.Q."/>
            <person name="Zhou H."/>
            <person name="Devos K.M."/>
            <person name="Bennetzen J.L."/>
            <person name="Unver T."/>
            <person name="Budak H."/>
            <person name="Gulick P.J."/>
            <person name="Galiba G."/>
            <person name="Kalapos B."/>
            <person name="Nelson D.R."/>
            <person name="Li P."/>
            <person name="You F.M."/>
            <person name="Luo M.C."/>
            <person name="Dvorak J."/>
        </authorList>
    </citation>
    <scope>NUCLEOTIDE SEQUENCE [LARGE SCALE GENOMIC DNA]</scope>
    <source>
        <strain evidence="1">cv. AL8/78</strain>
    </source>
</reference>
<keyword evidence="2" id="KW-1185">Reference proteome</keyword>
<dbReference type="AlphaFoldDB" id="A0A453J5M0"/>
<accession>A0A453J5M0</accession>
<evidence type="ECO:0000313" key="2">
    <source>
        <dbReference type="Proteomes" id="UP000015105"/>
    </source>
</evidence>
<evidence type="ECO:0000313" key="1">
    <source>
        <dbReference type="EnsemblPlants" id="AET4Gv20805400.7"/>
    </source>
</evidence>